<dbReference type="InterPro" id="IPR016162">
    <property type="entry name" value="Ald_DH_N"/>
</dbReference>
<dbReference type="Gene3D" id="3.40.605.10">
    <property type="entry name" value="Aldehyde Dehydrogenase, Chain A, domain 1"/>
    <property type="match status" value="1"/>
</dbReference>
<dbReference type="GO" id="GO:0006574">
    <property type="term" value="P:L-valine catabolic process"/>
    <property type="evidence" value="ECO:0007669"/>
    <property type="project" value="TreeGrafter"/>
</dbReference>
<dbReference type="InterPro" id="IPR015590">
    <property type="entry name" value="Aldehyde_DH_dom"/>
</dbReference>
<dbReference type="CDD" id="cd07085">
    <property type="entry name" value="ALDH_F6_MMSDH"/>
    <property type="match status" value="1"/>
</dbReference>
<dbReference type="AlphaFoldDB" id="A0A0E1WBI0"/>
<evidence type="ECO:0000313" key="6">
    <source>
        <dbReference type="EMBL" id="EET06887.1"/>
    </source>
</evidence>
<dbReference type="Gene3D" id="3.40.309.10">
    <property type="entry name" value="Aldehyde Dehydrogenase, Chain A, domain 2"/>
    <property type="match status" value="1"/>
</dbReference>
<dbReference type="PROSITE" id="PS00070">
    <property type="entry name" value="ALDEHYDE_DEHYDR_CYS"/>
    <property type="match status" value="1"/>
</dbReference>
<evidence type="ECO:0000256" key="1">
    <source>
        <dbReference type="ARBA" id="ARBA00013048"/>
    </source>
</evidence>
<dbReference type="NCBIfam" id="TIGR01722">
    <property type="entry name" value="MMSDH"/>
    <property type="match status" value="1"/>
</dbReference>
<evidence type="ECO:0000256" key="3">
    <source>
        <dbReference type="ARBA" id="ARBA00023027"/>
    </source>
</evidence>
<dbReference type="FunFam" id="3.40.309.10:FF:000002">
    <property type="entry name" value="Methylmalonate-semialdehyde dehydrogenase (Acylating)"/>
    <property type="match status" value="1"/>
</dbReference>
<evidence type="ECO:0000256" key="4">
    <source>
        <dbReference type="SAM" id="MobiDB-lite"/>
    </source>
</evidence>
<sequence length="540" mass="57633">MDRAWGPRVRFIPEARDTRARRKAATATTEDDMTGSTHSNDSRVRALAHFIGGRALDGASDRYGDVFDPALGTVTARVPLASGAEVDAAVAAAAAAFPAWSETSPLKRARVMFKFKELLDRHHDELAELITREHGKVFSDAKGEVMRGIEVVEFACGIPNLLKTDFTDQIGGGIDNWNLRQPLGVVAGITPFNFPMMVPCWMFPVAIACGNTFVLKPSERDPSASIRLAELLKEAGLPDGVFNVVHGDKTAVDALIAHPDVAALSFVGSTPIAEYIHTQAARRGKRVQALGGAKNHLVVMPDANLDQAVDALVGAAYGSAGERCMAISVAVAVGGVADALVERLAERAKALKIGNGMNADVEMGPLVTAAHRAKVSAYIDAGVAAGAKLVVDGRRHVVAGGENGFFLGGTLFDDVTTDMSIYREEIFGPVLAVVRVPDFASAVELINAHEFANGVSCFTSDGGIARAFARKIQVGMVGINVPIPVPMAWHSFGGWKRSLFGDHHAYGEEGVRFYTRYKSVMQRWPDSIAKGAEFTMPVAK</sequence>
<keyword evidence="3" id="KW-0520">NAD</keyword>
<organism evidence="6">
    <name type="scientific">Burkholderia pseudomallei 1710a</name>
    <dbReference type="NCBI Taxonomy" id="320371"/>
    <lineage>
        <taxon>Bacteria</taxon>
        <taxon>Pseudomonadati</taxon>
        <taxon>Pseudomonadota</taxon>
        <taxon>Betaproteobacteria</taxon>
        <taxon>Burkholderiales</taxon>
        <taxon>Burkholderiaceae</taxon>
        <taxon>Burkholderia</taxon>
        <taxon>pseudomallei group</taxon>
    </lineage>
</organism>
<proteinExistence type="predicted"/>
<dbReference type="EMBL" id="CM000832">
    <property type="protein sequence ID" value="EET06887.1"/>
    <property type="molecule type" value="Genomic_DNA"/>
</dbReference>
<dbReference type="GO" id="GO:0004491">
    <property type="term" value="F:methylmalonate-semialdehyde dehydrogenase (acylating, NAD) activity"/>
    <property type="evidence" value="ECO:0007669"/>
    <property type="project" value="UniProtKB-EC"/>
</dbReference>
<evidence type="ECO:0000259" key="5">
    <source>
        <dbReference type="Pfam" id="PF00171"/>
    </source>
</evidence>
<dbReference type="InterPro" id="IPR010061">
    <property type="entry name" value="MeMal-semiAld_DH"/>
</dbReference>
<name>A0A0E1WBI0_BURPE</name>
<keyword evidence="2 6" id="KW-0560">Oxidoreductase</keyword>
<dbReference type="InterPro" id="IPR016163">
    <property type="entry name" value="Ald_DH_C"/>
</dbReference>
<feature type="domain" description="Aldehyde dehydrogenase" evidence="5">
    <location>
        <begin position="62"/>
        <end position="520"/>
    </location>
</feature>
<dbReference type="PANTHER" id="PTHR43866">
    <property type="entry name" value="MALONATE-SEMIALDEHYDE DEHYDROGENASE"/>
    <property type="match status" value="1"/>
</dbReference>
<dbReference type="InterPro" id="IPR016160">
    <property type="entry name" value="Ald_DH_CS_CYS"/>
</dbReference>
<dbReference type="Pfam" id="PF00171">
    <property type="entry name" value="Aldedh"/>
    <property type="match status" value="1"/>
</dbReference>
<dbReference type="InterPro" id="IPR016161">
    <property type="entry name" value="Ald_DH/histidinol_DH"/>
</dbReference>
<dbReference type="FunFam" id="3.40.605.10:FF:000003">
    <property type="entry name" value="Methylmalonate-semialdehyde dehydrogenase [acylating]"/>
    <property type="match status" value="1"/>
</dbReference>
<reference evidence="6" key="1">
    <citation type="submission" date="2009-05" db="EMBL/GenBank/DDBJ databases">
        <authorList>
            <person name="Harkins D.M."/>
            <person name="DeShazer D."/>
            <person name="Woods D.E."/>
            <person name="Brinkac L.M."/>
            <person name="Brown K.A."/>
            <person name="Hung G.C."/>
            <person name="Tuanyok A."/>
            <person name="Zhang B."/>
            <person name="Nierman W.C."/>
        </authorList>
    </citation>
    <scope>NUCLEOTIDE SEQUENCE [LARGE SCALE GENOMIC DNA]</scope>
    <source>
        <strain evidence="6">1710a</strain>
    </source>
</reference>
<dbReference type="SUPFAM" id="SSF53720">
    <property type="entry name" value="ALDH-like"/>
    <property type="match status" value="1"/>
</dbReference>
<dbReference type="PANTHER" id="PTHR43866:SF4">
    <property type="entry name" value="MALONATE-SEMIALDEHYDE DEHYDROGENASE"/>
    <property type="match status" value="1"/>
</dbReference>
<dbReference type="Proteomes" id="UP000001812">
    <property type="component" value="Chromosome I"/>
</dbReference>
<dbReference type="EC" id="1.2.1.27" evidence="1"/>
<dbReference type="HOGENOM" id="CLU_005391_1_10_4"/>
<protein>
    <recommendedName>
        <fullName evidence="1">methylmalonate-semialdehyde dehydrogenase (CoA acylating)</fullName>
        <ecNumber evidence="1">1.2.1.27</ecNumber>
    </recommendedName>
</protein>
<evidence type="ECO:0000256" key="2">
    <source>
        <dbReference type="ARBA" id="ARBA00023002"/>
    </source>
</evidence>
<dbReference type="GO" id="GO:0006210">
    <property type="term" value="P:thymine catabolic process"/>
    <property type="evidence" value="ECO:0007669"/>
    <property type="project" value="TreeGrafter"/>
</dbReference>
<accession>A0A0E1WBI0</accession>
<gene>
    <name evidence="6" type="primary">mmsA_1</name>
    <name evidence="6" type="ORF">BURPS1710A_0245</name>
</gene>
<feature type="region of interest" description="Disordered" evidence="4">
    <location>
        <begin position="17"/>
        <end position="40"/>
    </location>
</feature>